<dbReference type="OMA" id="LGDTWTD"/>
<dbReference type="InParanoid" id="A0A7R8Z1N5"/>
<evidence type="ECO:0000313" key="4">
    <source>
        <dbReference type="Proteomes" id="UP000594454"/>
    </source>
</evidence>
<gene>
    <name evidence="3" type="ORF">HERILL_LOCUS16189</name>
</gene>
<accession>A0A7R8Z1N5</accession>
<feature type="compositionally biased region" description="Polar residues" evidence="1">
    <location>
        <begin position="167"/>
        <end position="181"/>
    </location>
</feature>
<organism evidence="3 4">
    <name type="scientific">Hermetia illucens</name>
    <name type="common">Black soldier fly</name>
    <dbReference type="NCBI Taxonomy" id="343691"/>
    <lineage>
        <taxon>Eukaryota</taxon>
        <taxon>Metazoa</taxon>
        <taxon>Ecdysozoa</taxon>
        <taxon>Arthropoda</taxon>
        <taxon>Hexapoda</taxon>
        <taxon>Insecta</taxon>
        <taxon>Pterygota</taxon>
        <taxon>Neoptera</taxon>
        <taxon>Endopterygota</taxon>
        <taxon>Diptera</taxon>
        <taxon>Brachycera</taxon>
        <taxon>Stratiomyomorpha</taxon>
        <taxon>Stratiomyidae</taxon>
        <taxon>Hermetiinae</taxon>
        <taxon>Hermetia</taxon>
    </lineage>
</organism>
<protein>
    <submittedName>
        <fullName evidence="3">Uncharacterized protein</fullName>
    </submittedName>
</protein>
<feature type="compositionally biased region" description="Low complexity" evidence="1">
    <location>
        <begin position="66"/>
        <end position="84"/>
    </location>
</feature>
<keyword evidence="2" id="KW-1133">Transmembrane helix</keyword>
<evidence type="ECO:0000256" key="2">
    <source>
        <dbReference type="SAM" id="Phobius"/>
    </source>
</evidence>
<feature type="region of interest" description="Disordered" evidence="1">
    <location>
        <begin position="47"/>
        <end position="223"/>
    </location>
</feature>
<dbReference type="AlphaFoldDB" id="A0A7R8Z1N5"/>
<evidence type="ECO:0000256" key="1">
    <source>
        <dbReference type="SAM" id="MobiDB-lite"/>
    </source>
</evidence>
<proteinExistence type="predicted"/>
<reference evidence="3 4" key="1">
    <citation type="submission" date="2020-11" db="EMBL/GenBank/DDBJ databases">
        <authorList>
            <person name="Wallbank WR R."/>
            <person name="Pardo Diaz C."/>
            <person name="Kozak K."/>
            <person name="Martin S."/>
            <person name="Jiggins C."/>
            <person name="Moest M."/>
            <person name="Warren A I."/>
            <person name="Generalovic N T."/>
            <person name="Byers J.R.P. K."/>
            <person name="Montejo-Kovacevich G."/>
            <person name="Yen C E."/>
        </authorList>
    </citation>
    <scope>NUCLEOTIDE SEQUENCE [LARGE SCALE GENOMIC DNA]</scope>
</reference>
<feature type="transmembrane region" description="Helical" evidence="2">
    <location>
        <begin position="12"/>
        <end position="37"/>
    </location>
</feature>
<feature type="compositionally biased region" description="Basic and acidic residues" evidence="1">
    <location>
        <begin position="183"/>
        <end position="210"/>
    </location>
</feature>
<feature type="compositionally biased region" description="Basic and acidic residues" evidence="1">
    <location>
        <begin position="124"/>
        <end position="140"/>
    </location>
</feature>
<dbReference type="EMBL" id="LR899015">
    <property type="protein sequence ID" value="CAD7093939.1"/>
    <property type="molecule type" value="Genomic_DNA"/>
</dbReference>
<feature type="compositionally biased region" description="Basic and acidic residues" evidence="1">
    <location>
        <begin position="87"/>
        <end position="100"/>
    </location>
</feature>
<keyword evidence="2" id="KW-0472">Membrane</keyword>
<name>A0A7R8Z1N5_HERIL</name>
<keyword evidence="2" id="KW-0812">Transmembrane</keyword>
<evidence type="ECO:0000313" key="3">
    <source>
        <dbReference type="EMBL" id="CAD7093939.1"/>
    </source>
</evidence>
<keyword evidence="4" id="KW-1185">Reference proteome</keyword>
<sequence length="302" mass="33189">MDSLFSDLFGSAQLSATLVVPVVVVILSAVLVFLCGVRKPKEPQFRKIAASVESSSKKTRRKEKQQTSSTKSSSLNGNLKSSASTAVDKKTTSAAPKKENQQPQVTPKRKEPSVPKKPAAHPVAKKEKTPKPEKVRKPADFDDSGWTTVQSRTDKKKKQEDLLLSQVLDSALSQSKKSTGSKADAKTTKNVKQLKDQVNKSKKEAAEINRKNKKNAADNIHNEQVNNKVVDTIEHLVNELKKNDSNEIIVRKEHIDQAADIAVEKSDDSKPVSGGGVIFDEMADTWTEAKTPKKGKKKARKE</sequence>
<dbReference type="Proteomes" id="UP000594454">
    <property type="component" value="Chromosome 7"/>
</dbReference>